<organism evidence="2 3">
    <name type="scientific">Promicromonospora kroppenstedtii</name>
    <dbReference type="NCBI Taxonomy" id="440482"/>
    <lineage>
        <taxon>Bacteria</taxon>
        <taxon>Bacillati</taxon>
        <taxon>Actinomycetota</taxon>
        <taxon>Actinomycetes</taxon>
        <taxon>Micrococcales</taxon>
        <taxon>Promicromonosporaceae</taxon>
        <taxon>Promicromonospora</taxon>
    </lineage>
</organism>
<dbReference type="Proteomes" id="UP001611580">
    <property type="component" value="Unassembled WGS sequence"/>
</dbReference>
<protein>
    <submittedName>
        <fullName evidence="2">DUF6069 family protein</fullName>
    </submittedName>
</protein>
<keyword evidence="1" id="KW-1133">Transmembrane helix</keyword>
<dbReference type="RefSeq" id="WP_397406109.1">
    <property type="nucleotide sequence ID" value="NZ_JBIRYI010000012.1"/>
</dbReference>
<dbReference type="Pfam" id="PF19545">
    <property type="entry name" value="DUF6069"/>
    <property type="match status" value="1"/>
</dbReference>
<feature type="transmembrane region" description="Helical" evidence="1">
    <location>
        <begin position="69"/>
        <end position="89"/>
    </location>
</feature>
<feature type="transmembrane region" description="Helical" evidence="1">
    <location>
        <begin position="96"/>
        <end position="116"/>
    </location>
</feature>
<gene>
    <name evidence="2" type="ORF">ACH47X_19120</name>
</gene>
<name>A0ABW7XNB9_9MICO</name>
<dbReference type="EMBL" id="JBIRYI010000012">
    <property type="protein sequence ID" value="MFI2489029.1"/>
    <property type="molecule type" value="Genomic_DNA"/>
</dbReference>
<keyword evidence="1" id="KW-0472">Membrane</keyword>
<comment type="caution">
    <text evidence="2">The sequence shown here is derived from an EMBL/GenBank/DDBJ whole genome shotgun (WGS) entry which is preliminary data.</text>
</comment>
<evidence type="ECO:0000313" key="2">
    <source>
        <dbReference type="EMBL" id="MFI2489029.1"/>
    </source>
</evidence>
<reference evidence="2 3" key="1">
    <citation type="submission" date="2024-10" db="EMBL/GenBank/DDBJ databases">
        <title>The Natural Products Discovery Center: Release of the First 8490 Sequenced Strains for Exploring Actinobacteria Biosynthetic Diversity.</title>
        <authorList>
            <person name="Kalkreuter E."/>
            <person name="Kautsar S.A."/>
            <person name="Yang D."/>
            <person name="Bader C.D."/>
            <person name="Teijaro C.N."/>
            <person name="Fluegel L."/>
            <person name="Davis C.M."/>
            <person name="Simpson J.R."/>
            <person name="Lauterbach L."/>
            <person name="Steele A.D."/>
            <person name="Gui C."/>
            <person name="Meng S."/>
            <person name="Li G."/>
            <person name="Viehrig K."/>
            <person name="Ye F."/>
            <person name="Su P."/>
            <person name="Kiefer A.F."/>
            <person name="Nichols A."/>
            <person name="Cepeda A.J."/>
            <person name="Yan W."/>
            <person name="Fan B."/>
            <person name="Jiang Y."/>
            <person name="Adhikari A."/>
            <person name="Zheng C.-J."/>
            <person name="Schuster L."/>
            <person name="Cowan T.M."/>
            <person name="Smanski M.J."/>
            <person name="Chevrette M.G."/>
            <person name="De Carvalho L.P.S."/>
            <person name="Shen B."/>
        </authorList>
    </citation>
    <scope>NUCLEOTIDE SEQUENCE [LARGE SCALE GENOMIC DNA]</scope>
    <source>
        <strain evidence="2 3">NPDC019481</strain>
    </source>
</reference>
<proteinExistence type="predicted"/>
<keyword evidence="1" id="KW-0812">Transmembrane</keyword>
<evidence type="ECO:0000313" key="3">
    <source>
        <dbReference type="Proteomes" id="UP001611580"/>
    </source>
</evidence>
<sequence>MAVPRQQAQGPSWSPGGVDARTLWAGGAATALVVALIALVGVVVFRGVFGIPILAPEGEGIWGDASTTWLVVVAAVCALVATGLVHVLLVTTPRALSFFGWILGLATVVGGVAPFASDAELASKLASALVNVVVGLAILGLVSGVARTAVARAGRNG</sequence>
<accession>A0ABW7XNB9</accession>
<keyword evidence="3" id="KW-1185">Reference proteome</keyword>
<evidence type="ECO:0000256" key="1">
    <source>
        <dbReference type="SAM" id="Phobius"/>
    </source>
</evidence>
<feature type="transmembrane region" description="Helical" evidence="1">
    <location>
        <begin position="128"/>
        <end position="150"/>
    </location>
</feature>
<dbReference type="InterPro" id="IPR045713">
    <property type="entry name" value="DUF6069"/>
</dbReference>
<feature type="transmembrane region" description="Helical" evidence="1">
    <location>
        <begin position="23"/>
        <end position="49"/>
    </location>
</feature>